<organism evidence="1 2">
    <name type="scientific">Nephila pilipes</name>
    <name type="common">Giant wood spider</name>
    <name type="synonym">Nephila maculata</name>
    <dbReference type="NCBI Taxonomy" id="299642"/>
    <lineage>
        <taxon>Eukaryota</taxon>
        <taxon>Metazoa</taxon>
        <taxon>Ecdysozoa</taxon>
        <taxon>Arthropoda</taxon>
        <taxon>Chelicerata</taxon>
        <taxon>Arachnida</taxon>
        <taxon>Araneae</taxon>
        <taxon>Araneomorphae</taxon>
        <taxon>Entelegynae</taxon>
        <taxon>Araneoidea</taxon>
        <taxon>Nephilidae</taxon>
        <taxon>Nephila</taxon>
    </lineage>
</organism>
<keyword evidence="2" id="KW-1185">Reference proteome</keyword>
<dbReference type="Proteomes" id="UP000887013">
    <property type="component" value="Unassembled WGS sequence"/>
</dbReference>
<dbReference type="AlphaFoldDB" id="A0A8X6PK35"/>
<evidence type="ECO:0000313" key="2">
    <source>
        <dbReference type="Proteomes" id="UP000887013"/>
    </source>
</evidence>
<proteinExistence type="predicted"/>
<sequence length="23" mass="2775">MKKIVMILRQSDILKESENLSWI</sequence>
<gene>
    <name evidence="1" type="ORF">NPIL_157471</name>
</gene>
<name>A0A8X6PK35_NEPPI</name>
<protein>
    <submittedName>
        <fullName evidence="1">Uncharacterized protein</fullName>
    </submittedName>
</protein>
<feature type="non-terminal residue" evidence="1">
    <location>
        <position position="23"/>
    </location>
</feature>
<accession>A0A8X6PK35</accession>
<evidence type="ECO:0000313" key="1">
    <source>
        <dbReference type="EMBL" id="GFT72451.1"/>
    </source>
</evidence>
<comment type="caution">
    <text evidence="1">The sequence shown here is derived from an EMBL/GenBank/DDBJ whole genome shotgun (WGS) entry which is preliminary data.</text>
</comment>
<reference evidence="1" key="1">
    <citation type="submission" date="2020-08" db="EMBL/GenBank/DDBJ databases">
        <title>Multicomponent nature underlies the extraordinary mechanical properties of spider dragline silk.</title>
        <authorList>
            <person name="Kono N."/>
            <person name="Nakamura H."/>
            <person name="Mori M."/>
            <person name="Yoshida Y."/>
            <person name="Ohtoshi R."/>
            <person name="Malay A.D."/>
            <person name="Moran D.A.P."/>
            <person name="Tomita M."/>
            <person name="Numata K."/>
            <person name="Arakawa K."/>
        </authorList>
    </citation>
    <scope>NUCLEOTIDE SEQUENCE</scope>
</reference>
<dbReference type="EMBL" id="BMAW01070249">
    <property type="protein sequence ID" value="GFT72451.1"/>
    <property type="molecule type" value="Genomic_DNA"/>
</dbReference>